<dbReference type="PROSITE" id="PS51201">
    <property type="entry name" value="RCK_N"/>
    <property type="match status" value="1"/>
</dbReference>
<evidence type="ECO:0000256" key="1">
    <source>
        <dbReference type="ARBA" id="ARBA00004651"/>
    </source>
</evidence>
<organism evidence="5 6">
    <name type="scientific">Candidatus Nitrospira neomarina</name>
    <dbReference type="NCBI Taxonomy" id="3020899"/>
    <lineage>
        <taxon>Bacteria</taxon>
        <taxon>Pseudomonadati</taxon>
        <taxon>Nitrospirota</taxon>
        <taxon>Nitrospiria</taxon>
        <taxon>Nitrospirales</taxon>
        <taxon>Nitrospiraceae</taxon>
        <taxon>Nitrospira</taxon>
    </lineage>
</organism>
<feature type="domain" description="RCK C-terminal" evidence="4">
    <location>
        <begin position="258"/>
        <end position="334"/>
    </location>
</feature>
<dbReference type="PANTHER" id="PTHR43833">
    <property type="entry name" value="POTASSIUM CHANNEL PROTEIN 2-RELATED-RELATED"/>
    <property type="match status" value="1"/>
</dbReference>
<dbReference type="InterPro" id="IPR003148">
    <property type="entry name" value="RCK_N"/>
</dbReference>
<keyword evidence="6" id="KW-1185">Reference proteome</keyword>
<feature type="domain" description="RCK N-terminal" evidence="3">
    <location>
        <begin position="117"/>
        <end position="237"/>
    </location>
</feature>
<dbReference type="GO" id="GO:0005886">
    <property type="term" value="C:plasma membrane"/>
    <property type="evidence" value="ECO:0007669"/>
    <property type="project" value="UniProtKB-SubCell"/>
</dbReference>
<dbReference type="InterPro" id="IPR013099">
    <property type="entry name" value="K_chnl_dom"/>
</dbReference>
<dbReference type="InterPro" id="IPR036291">
    <property type="entry name" value="NAD(P)-bd_dom_sf"/>
</dbReference>
<accession>A0AA96GJF2</accession>
<dbReference type="Gene3D" id="3.40.50.720">
    <property type="entry name" value="NAD(P)-binding Rossmann-like Domain"/>
    <property type="match status" value="1"/>
</dbReference>
<evidence type="ECO:0000259" key="4">
    <source>
        <dbReference type="PROSITE" id="PS51202"/>
    </source>
</evidence>
<gene>
    <name evidence="5" type="ORF">PQG83_16275</name>
</gene>
<evidence type="ECO:0000313" key="6">
    <source>
        <dbReference type="Proteomes" id="UP001302494"/>
    </source>
</evidence>
<dbReference type="Pfam" id="PF07885">
    <property type="entry name" value="Ion_trans_2"/>
    <property type="match status" value="1"/>
</dbReference>
<keyword evidence="2" id="KW-1133">Transmembrane helix</keyword>
<dbReference type="AlphaFoldDB" id="A0AA96GJF2"/>
<dbReference type="InterPro" id="IPR050721">
    <property type="entry name" value="Trk_Ktr_HKT_K-transport"/>
</dbReference>
<keyword evidence="2" id="KW-0472">Membrane</keyword>
<dbReference type="GO" id="GO:0008324">
    <property type="term" value="F:monoatomic cation transmembrane transporter activity"/>
    <property type="evidence" value="ECO:0007669"/>
    <property type="project" value="InterPro"/>
</dbReference>
<dbReference type="PANTHER" id="PTHR43833:SF9">
    <property type="entry name" value="POTASSIUM CHANNEL PROTEIN YUGO-RELATED"/>
    <property type="match status" value="1"/>
</dbReference>
<dbReference type="InterPro" id="IPR006037">
    <property type="entry name" value="RCK_C"/>
</dbReference>
<evidence type="ECO:0000256" key="2">
    <source>
        <dbReference type="SAM" id="Phobius"/>
    </source>
</evidence>
<evidence type="ECO:0000313" key="5">
    <source>
        <dbReference type="EMBL" id="WNM61295.1"/>
    </source>
</evidence>
<feature type="transmembrane region" description="Helical" evidence="2">
    <location>
        <begin position="85"/>
        <end position="104"/>
    </location>
</feature>
<dbReference type="SUPFAM" id="SSF81324">
    <property type="entry name" value="Voltage-gated potassium channels"/>
    <property type="match status" value="1"/>
</dbReference>
<dbReference type="SUPFAM" id="SSF51735">
    <property type="entry name" value="NAD(P)-binding Rossmann-fold domains"/>
    <property type="match status" value="1"/>
</dbReference>
<sequence length="334" mass="37157">MPTDLDPFRTLLSRIILVVMLFCFLTGILWLDRNGLKDQIDGEISFSDVIYFTMVTVTTVGYGDIVPVTTRARLIDALVVTPVRIFLWVIFLGTAYQLAFRQFTEVFRMAKLQRSLDQHVVICGFGHTGYSTVKELLAKGTNPDHILVIDPGEERVRIAGELGVVALRGDATQEGLLKFGAFLNEAKAVIIAAGRDDTNALILLTVRNLNSRCRVIVSAKEEENVKLFRQGGAQTIISPATYGGYMLAAAVDQQYLADYLEDFLTAGGKVNIQERTVEKQDVGKTALDLQPDVLLRVYRQGTIISPWEFQKNHRLEQGDVMLLFKPVSEDTPSA</sequence>
<dbReference type="Proteomes" id="UP001302494">
    <property type="component" value="Chromosome"/>
</dbReference>
<evidence type="ECO:0000259" key="3">
    <source>
        <dbReference type="PROSITE" id="PS51201"/>
    </source>
</evidence>
<feature type="transmembrane region" description="Helical" evidence="2">
    <location>
        <begin position="12"/>
        <end position="32"/>
    </location>
</feature>
<dbReference type="Gene3D" id="1.10.287.70">
    <property type="match status" value="1"/>
</dbReference>
<dbReference type="Pfam" id="PF02254">
    <property type="entry name" value="TrkA_N"/>
    <property type="match status" value="1"/>
</dbReference>
<proteinExistence type="predicted"/>
<dbReference type="GO" id="GO:0006813">
    <property type="term" value="P:potassium ion transport"/>
    <property type="evidence" value="ECO:0007669"/>
    <property type="project" value="InterPro"/>
</dbReference>
<dbReference type="KEGG" id="nneo:PQG83_16275"/>
<dbReference type="RefSeq" id="WP_312743241.1">
    <property type="nucleotide sequence ID" value="NZ_CP116968.1"/>
</dbReference>
<reference evidence="5 6" key="1">
    <citation type="submission" date="2023-01" db="EMBL/GenBank/DDBJ databases">
        <title>Cultivation and genomic characterization of new, ubiquitous marine nitrite-oxidizing bacteria from the Nitrospirales.</title>
        <authorList>
            <person name="Mueller A.J."/>
            <person name="Daebeler A."/>
            <person name="Herbold C.W."/>
            <person name="Kirkegaard R.H."/>
            <person name="Daims H."/>
        </authorList>
    </citation>
    <scope>NUCLEOTIDE SEQUENCE [LARGE SCALE GENOMIC DNA]</scope>
    <source>
        <strain evidence="5 6">DK</strain>
    </source>
</reference>
<feature type="transmembrane region" description="Helical" evidence="2">
    <location>
        <begin position="44"/>
        <end position="65"/>
    </location>
</feature>
<dbReference type="EMBL" id="CP116968">
    <property type="protein sequence ID" value="WNM61295.1"/>
    <property type="molecule type" value="Genomic_DNA"/>
</dbReference>
<keyword evidence="2" id="KW-0812">Transmembrane</keyword>
<comment type="subcellular location">
    <subcellularLocation>
        <location evidence="1">Cell membrane</location>
        <topology evidence="1">Multi-pass membrane protein</topology>
    </subcellularLocation>
</comment>
<dbReference type="PROSITE" id="PS51202">
    <property type="entry name" value="RCK_C"/>
    <property type="match status" value="1"/>
</dbReference>
<name>A0AA96GJF2_9BACT</name>
<protein>
    <submittedName>
        <fullName evidence="5">NAD-binding protein</fullName>
    </submittedName>
</protein>